<comment type="similarity">
    <text evidence="7">Belongs to the binding-protein-dependent transport system permease family.</text>
</comment>
<accession>A0A1M5BZ23</accession>
<sequence length="293" mass="32732">MHWLSTRRAKTVMVLPTLIIYAVFIIVPVFVAIYYSFTDYSGLGKAEFVGIQNYTRMFHDALFLIAFRNTVVVLICSAVFLLAGSFLMALLMNVSFRGNAFFKMVVFAPYVIAPIIIGIIWGYILNPNYGLVNSVLRSLGLDVLAIEWIGGTKWSPLALAIVFTWQVLGFHATIFLSGIKAIPGDIYEACSIDGANAFQRLFYVTIPMLKETFIINIVLIVTGVFKIYELVYQMTGGGPAHQSELLTSYMYFTVFSSRRYGYGMAIAVAILVLSIIGSFSYIKITTRKQRSEA</sequence>
<feature type="transmembrane region" description="Helical" evidence="7">
    <location>
        <begin position="12"/>
        <end position="37"/>
    </location>
</feature>
<evidence type="ECO:0000256" key="5">
    <source>
        <dbReference type="ARBA" id="ARBA00022989"/>
    </source>
</evidence>
<keyword evidence="4 7" id="KW-0812">Transmembrane</keyword>
<dbReference type="CDD" id="cd06261">
    <property type="entry name" value="TM_PBP2"/>
    <property type="match status" value="1"/>
</dbReference>
<dbReference type="SUPFAM" id="SSF161098">
    <property type="entry name" value="MetI-like"/>
    <property type="match status" value="1"/>
</dbReference>
<dbReference type="PANTHER" id="PTHR30193:SF37">
    <property type="entry name" value="INNER MEMBRANE ABC TRANSPORTER PERMEASE PROTEIN YCJO"/>
    <property type="match status" value="1"/>
</dbReference>
<evidence type="ECO:0000256" key="2">
    <source>
        <dbReference type="ARBA" id="ARBA00022448"/>
    </source>
</evidence>
<name>A0A1M5BZ23_9CLOT</name>
<dbReference type="Gene3D" id="1.10.3720.10">
    <property type="entry name" value="MetI-like"/>
    <property type="match status" value="1"/>
</dbReference>
<evidence type="ECO:0000256" key="1">
    <source>
        <dbReference type="ARBA" id="ARBA00004651"/>
    </source>
</evidence>
<evidence type="ECO:0000313" key="10">
    <source>
        <dbReference type="Proteomes" id="UP000184245"/>
    </source>
</evidence>
<evidence type="ECO:0000256" key="6">
    <source>
        <dbReference type="ARBA" id="ARBA00023136"/>
    </source>
</evidence>
<reference evidence="9 10" key="1">
    <citation type="submission" date="2016-11" db="EMBL/GenBank/DDBJ databases">
        <authorList>
            <person name="Jaros S."/>
            <person name="Januszkiewicz K."/>
            <person name="Wedrychowicz H."/>
        </authorList>
    </citation>
    <scope>NUCLEOTIDE SEQUENCE [LARGE SCALE GENOMIC DNA]</scope>
    <source>
        <strain evidence="9 10">DSM 17459</strain>
    </source>
</reference>
<keyword evidence="3" id="KW-1003">Cell membrane</keyword>
<keyword evidence="5 7" id="KW-1133">Transmembrane helix</keyword>
<comment type="subcellular location">
    <subcellularLocation>
        <location evidence="1 7">Cell membrane</location>
        <topology evidence="1 7">Multi-pass membrane protein</topology>
    </subcellularLocation>
</comment>
<feature type="transmembrane region" description="Helical" evidence="7">
    <location>
        <begin position="157"/>
        <end position="179"/>
    </location>
</feature>
<dbReference type="InterPro" id="IPR051393">
    <property type="entry name" value="ABC_transporter_permease"/>
</dbReference>
<dbReference type="OrthoDB" id="42781at2"/>
<evidence type="ECO:0000256" key="7">
    <source>
        <dbReference type="RuleBase" id="RU363032"/>
    </source>
</evidence>
<proteinExistence type="inferred from homology"/>
<dbReference type="RefSeq" id="WP_072854433.1">
    <property type="nucleotide sequence ID" value="NZ_FQVI01000031.1"/>
</dbReference>
<dbReference type="AlphaFoldDB" id="A0A1M5BZ23"/>
<evidence type="ECO:0000256" key="3">
    <source>
        <dbReference type="ARBA" id="ARBA00022475"/>
    </source>
</evidence>
<keyword evidence="2 7" id="KW-0813">Transport</keyword>
<feature type="transmembrane region" description="Helical" evidence="7">
    <location>
        <begin position="104"/>
        <end position="124"/>
    </location>
</feature>
<dbReference type="InterPro" id="IPR035906">
    <property type="entry name" value="MetI-like_sf"/>
</dbReference>
<dbReference type="GO" id="GO:0055085">
    <property type="term" value="P:transmembrane transport"/>
    <property type="evidence" value="ECO:0007669"/>
    <property type="project" value="InterPro"/>
</dbReference>
<feature type="domain" description="ABC transmembrane type-1" evidence="8">
    <location>
        <begin position="67"/>
        <end position="283"/>
    </location>
</feature>
<evidence type="ECO:0000259" key="8">
    <source>
        <dbReference type="PROSITE" id="PS50928"/>
    </source>
</evidence>
<dbReference type="EMBL" id="FQVI01000031">
    <property type="protein sequence ID" value="SHF47587.1"/>
    <property type="molecule type" value="Genomic_DNA"/>
</dbReference>
<dbReference type="Pfam" id="PF00528">
    <property type="entry name" value="BPD_transp_1"/>
    <property type="match status" value="1"/>
</dbReference>
<keyword evidence="10" id="KW-1185">Reference proteome</keyword>
<feature type="transmembrane region" description="Helical" evidence="7">
    <location>
        <begin position="200"/>
        <end position="225"/>
    </location>
</feature>
<dbReference type="STRING" id="1122155.SAMN02745158_03886"/>
<dbReference type="PROSITE" id="PS50928">
    <property type="entry name" value="ABC_TM1"/>
    <property type="match status" value="1"/>
</dbReference>
<evidence type="ECO:0000256" key="4">
    <source>
        <dbReference type="ARBA" id="ARBA00022692"/>
    </source>
</evidence>
<evidence type="ECO:0000313" key="9">
    <source>
        <dbReference type="EMBL" id="SHF47587.1"/>
    </source>
</evidence>
<dbReference type="GO" id="GO:0005886">
    <property type="term" value="C:plasma membrane"/>
    <property type="evidence" value="ECO:0007669"/>
    <property type="project" value="UniProtKB-SubCell"/>
</dbReference>
<dbReference type="InterPro" id="IPR000515">
    <property type="entry name" value="MetI-like"/>
</dbReference>
<protein>
    <submittedName>
        <fullName evidence="9">Carbohydrate ABC transporter membrane protein 1, CUT1 family (TC 3.A.1.1.-)</fullName>
    </submittedName>
</protein>
<feature type="transmembrane region" description="Helical" evidence="7">
    <location>
        <begin position="260"/>
        <end position="282"/>
    </location>
</feature>
<keyword evidence="6 7" id="KW-0472">Membrane</keyword>
<dbReference type="Proteomes" id="UP000184245">
    <property type="component" value="Unassembled WGS sequence"/>
</dbReference>
<dbReference type="PANTHER" id="PTHR30193">
    <property type="entry name" value="ABC TRANSPORTER PERMEASE PROTEIN"/>
    <property type="match status" value="1"/>
</dbReference>
<gene>
    <name evidence="9" type="ORF">SAMN02745158_03886</name>
</gene>
<feature type="transmembrane region" description="Helical" evidence="7">
    <location>
        <begin position="71"/>
        <end position="92"/>
    </location>
</feature>
<organism evidence="9 10">
    <name type="scientific">Lactonifactor longoviformis DSM 17459</name>
    <dbReference type="NCBI Taxonomy" id="1122155"/>
    <lineage>
        <taxon>Bacteria</taxon>
        <taxon>Bacillati</taxon>
        <taxon>Bacillota</taxon>
        <taxon>Clostridia</taxon>
        <taxon>Eubacteriales</taxon>
        <taxon>Clostridiaceae</taxon>
        <taxon>Lactonifactor</taxon>
    </lineage>
</organism>